<dbReference type="Pfam" id="PF00147">
    <property type="entry name" value="Fibrinogen_C"/>
    <property type="match status" value="1"/>
</dbReference>
<evidence type="ECO:0000313" key="2">
    <source>
        <dbReference type="EMBL" id="ALC43020.1"/>
    </source>
</evidence>
<accession>A0A0M4EY41</accession>
<organism evidence="2 3">
    <name type="scientific">Drosophila busckii</name>
    <name type="common">Fruit fly</name>
    <dbReference type="NCBI Taxonomy" id="30019"/>
    <lineage>
        <taxon>Eukaryota</taxon>
        <taxon>Metazoa</taxon>
        <taxon>Ecdysozoa</taxon>
        <taxon>Arthropoda</taxon>
        <taxon>Hexapoda</taxon>
        <taxon>Insecta</taxon>
        <taxon>Pterygota</taxon>
        <taxon>Neoptera</taxon>
        <taxon>Endopterygota</taxon>
        <taxon>Diptera</taxon>
        <taxon>Brachycera</taxon>
        <taxon>Muscomorpha</taxon>
        <taxon>Ephydroidea</taxon>
        <taxon>Drosophilidae</taxon>
        <taxon>Drosophila</taxon>
    </lineage>
</organism>
<evidence type="ECO:0000313" key="3">
    <source>
        <dbReference type="Proteomes" id="UP000494163"/>
    </source>
</evidence>
<dbReference type="PANTHER" id="PTHR19143">
    <property type="entry name" value="FIBRINOGEN/TENASCIN/ANGIOPOEITIN"/>
    <property type="match status" value="1"/>
</dbReference>
<dbReference type="Proteomes" id="UP000494163">
    <property type="component" value="Chromosome 3L"/>
</dbReference>
<dbReference type="InterPro" id="IPR002181">
    <property type="entry name" value="Fibrinogen_a/b/g_C_dom"/>
</dbReference>
<sequence>MLLKTNEKLSDELAKLQAPTAVGGNAKFVDELATATKSLSNELTKLQTQTATEAEKIELLFQKHLNNSEQCELFKKLETCAQANKTNEAQKLQIQFKNDDYTTTTTESTPRPDSCKAFGGNPGVHEIKVPGLQHFEVLCQDDSSAGRGWIVIQQRIDGQENFQRDWVTYRDGFGSFDGDFFLGLRQIHHITHSQRYELYIYVEYFGGLWLGARYDNFRVGNEADQFKLQSLGEYHWTKVNNDKMRYHEHMKFTTYDRDNDLWYENCATDQETGGWWYNKCAYW</sequence>
<proteinExistence type="predicted"/>
<dbReference type="OrthoDB" id="7871885at2759"/>
<gene>
    <name evidence="2" type="ORF">Dbus_chr3Lg186</name>
</gene>
<dbReference type="AlphaFoldDB" id="A0A0M4EY41"/>
<dbReference type="SMART" id="SM00186">
    <property type="entry name" value="FBG"/>
    <property type="match status" value="1"/>
</dbReference>
<dbReference type="InterPro" id="IPR050373">
    <property type="entry name" value="Fibrinogen_C-term_domain"/>
</dbReference>
<protein>
    <submittedName>
        <fullName evidence="2">Maker635</fullName>
    </submittedName>
</protein>
<dbReference type="PANTHER" id="PTHR19143:SF327">
    <property type="entry name" value="FI21813P1-RELATED"/>
    <property type="match status" value="1"/>
</dbReference>
<evidence type="ECO:0000259" key="1">
    <source>
        <dbReference type="PROSITE" id="PS51406"/>
    </source>
</evidence>
<keyword evidence="3" id="KW-1185">Reference proteome</keyword>
<dbReference type="Gene3D" id="3.90.215.10">
    <property type="entry name" value="Gamma Fibrinogen, chain A, domain 1"/>
    <property type="match status" value="1"/>
</dbReference>
<dbReference type="InterPro" id="IPR014716">
    <property type="entry name" value="Fibrinogen_a/b/g_C_1"/>
</dbReference>
<reference evidence="2 3" key="1">
    <citation type="submission" date="2015-08" db="EMBL/GenBank/DDBJ databases">
        <title>Ancestral chromatin configuration constrains chromatin evolution on differentiating sex chromosomes in Drosophila.</title>
        <authorList>
            <person name="Zhou Q."/>
            <person name="Bachtrog D."/>
        </authorList>
    </citation>
    <scope>NUCLEOTIDE SEQUENCE [LARGE SCALE GENOMIC DNA]</scope>
    <source>
        <tissue evidence="2">Whole larvae</tissue>
    </source>
</reference>
<name>A0A0M4EY41_DROBS</name>
<dbReference type="GO" id="GO:0005615">
    <property type="term" value="C:extracellular space"/>
    <property type="evidence" value="ECO:0007669"/>
    <property type="project" value="TreeGrafter"/>
</dbReference>
<dbReference type="PROSITE" id="PS51406">
    <property type="entry name" value="FIBRINOGEN_C_2"/>
    <property type="match status" value="1"/>
</dbReference>
<dbReference type="InterPro" id="IPR036056">
    <property type="entry name" value="Fibrinogen-like_C"/>
</dbReference>
<dbReference type="SUPFAM" id="SSF56496">
    <property type="entry name" value="Fibrinogen C-terminal domain-like"/>
    <property type="match status" value="1"/>
</dbReference>
<feature type="domain" description="Fibrinogen C-terminal" evidence="1">
    <location>
        <begin position="106"/>
        <end position="283"/>
    </location>
</feature>
<dbReference type="EMBL" id="CP012525">
    <property type="protein sequence ID" value="ALC43020.1"/>
    <property type="molecule type" value="Genomic_DNA"/>
</dbReference>